<sequence length="71" mass="8546">MLSEKKKSGMISRGTETSMYHNLELREDDLNHNDKFKEKRLREKKLMNKLVLDLNINMFVNVIVQINYKFD</sequence>
<protein>
    <submittedName>
        <fullName evidence="1">Uncharacterized protein</fullName>
    </submittedName>
</protein>
<dbReference type="EMBL" id="CAJFCW020000002">
    <property type="protein sequence ID" value="CAG9096712.1"/>
    <property type="molecule type" value="Genomic_DNA"/>
</dbReference>
<dbReference type="AlphaFoldDB" id="A0A811KB36"/>
<evidence type="ECO:0000313" key="1">
    <source>
        <dbReference type="EMBL" id="CAD5212574.1"/>
    </source>
</evidence>
<dbReference type="EMBL" id="CAJFDH010000002">
    <property type="protein sequence ID" value="CAD5212574.1"/>
    <property type="molecule type" value="Genomic_DNA"/>
</dbReference>
<proteinExistence type="predicted"/>
<gene>
    <name evidence="1" type="ORF">BOKJ2_LOCUS4375</name>
</gene>
<name>A0A811KB36_9BILA</name>
<dbReference type="Proteomes" id="UP000783686">
    <property type="component" value="Unassembled WGS sequence"/>
</dbReference>
<evidence type="ECO:0000313" key="2">
    <source>
        <dbReference type="Proteomes" id="UP000614601"/>
    </source>
</evidence>
<reference evidence="1" key="1">
    <citation type="submission" date="2020-09" db="EMBL/GenBank/DDBJ databases">
        <authorList>
            <person name="Kikuchi T."/>
        </authorList>
    </citation>
    <scope>NUCLEOTIDE SEQUENCE</scope>
    <source>
        <strain evidence="1">SH1</strain>
    </source>
</reference>
<dbReference type="Proteomes" id="UP000614601">
    <property type="component" value="Unassembled WGS sequence"/>
</dbReference>
<comment type="caution">
    <text evidence="1">The sequence shown here is derived from an EMBL/GenBank/DDBJ whole genome shotgun (WGS) entry which is preliminary data.</text>
</comment>
<accession>A0A811KB36</accession>
<keyword evidence="2" id="KW-1185">Reference proteome</keyword>
<organism evidence="1 2">
    <name type="scientific">Bursaphelenchus okinawaensis</name>
    <dbReference type="NCBI Taxonomy" id="465554"/>
    <lineage>
        <taxon>Eukaryota</taxon>
        <taxon>Metazoa</taxon>
        <taxon>Ecdysozoa</taxon>
        <taxon>Nematoda</taxon>
        <taxon>Chromadorea</taxon>
        <taxon>Rhabditida</taxon>
        <taxon>Tylenchina</taxon>
        <taxon>Tylenchomorpha</taxon>
        <taxon>Aphelenchoidea</taxon>
        <taxon>Aphelenchoididae</taxon>
        <taxon>Bursaphelenchus</taxon>
    </lineage>
</organism>